<dbReference type="InterPro" id="IPR017871">
    <property type="entry name" value="ABC_transporter-like_CS"/>
</dbReference>
<dbReference type="PROSITE" id="PS00211">
    <property type="entry name" value="ABC_TRANSPORTER_1"/>
    <property type="match status" value="2"/>
</dbReference>
<dbReference type="InterPro" id="IPR050319">
    <property type="entry name" value="ABC_transp_ATP-bind"/>
</dbReference>
<name>A0A437QMY0_9PROT</name>
<comment type="similarity">
    <text evidence="2">Belongs to the ABC transporter superfamily.</text>
</comment>
<keyword evidence="5 7" id="KW-0067">ATP-binding</keyword>
<comment type="caution">
    <text evidence="7">The sequence shown here is derived from an EMBL/GenBank/DDBJ whole genome shotgun (WGS) entry which is preliminary data.</text>
</comment>
<dbReference type="InterPro" id="IPR003593">
    <property type="entry name" value="AAA+_ATPase"/>
</dbReference>
<sequence length="547" mass="60141">MTDASTSGPLLSIADLSVSFRGSDGDVEAVRNVSFDLDKGETLALVGESGSGKSVTALSILQLLPYPAAYHPSGSITFGGAELMAATEPDLRKVRGNRISMIFQEPMTSLNPLHTVEKQIREPLLIHKGLSITEARPRVLELMDLVGIRDPEKRLNSFPHELSGGQRQRVMIAMALANDPELLIADEPTTALDVTIQAQILKLLQDIQQKMGMAMLFITHDLGIVRRVADRVCVMNDGRIVEQGATGDVFDNPQHGYTKRLLAAQPKGRKDPVPETAPIVMSGEQVKVWFPIKSGVFRRNVDYIKAVDGIDVTIREGQTLGVVGESGSGKTTLGMALLRLQQSEGAIAFEGQDLRGLSNKQLRPLRREMQVVFQDPYGSLSPRMSVGEIVEEGLKVHDLGDDAEGREKLVIDALRDVNLDPESRHRYPHEFSGGQRQRIAIARALVLKPRFIVLDEPTSALDMSVQAQIVDLLKDLQERYKLAYMFISHDLKVVRAMADTVLVMRDGRVVEHGLAENIFDNPNTPYTKALMAAAFRMEAVESGVVAM</sequence>
<organism evidence="7 8">
    <name type="scientific">Hwanghaeella grinnelliae</name>
    <dbReference type="NCBI Taxonomy" id="2500179"/>
    <lineage>
        <taxon>Bacteria</taxon>
        <taxon>Pseudomonadati</taxon>
        <taxon>Pseudomonadota</taxon>
        <taxon>Alphaproteobacteria</taxon>
        <taxon>Rhodospirillales</taxon>
        <taxon>Rhodospirillaceae</taxon>
        <taxon>Hwanghaeella</taxon>
    </lineage>
</organism>
<dbReference type="PANTHER" id="PTHR43776:SF7">
    <property type="entry name" value="D,D-DIPEPTIDE TRANSPORT ATP-BINDING PROTEIN DDPF-RELATED"/>
    <property type="match status" value="1"/>
</dbReference>
<dbReference type="Pfam" id="PF08352">
    <property type="entry name" value="oligo_HPY"/>
    <property type="match status" value="2"/>
</dbReference>
<dbReference type="GO" id="GO:0016887">
    <property type="term" value="F:ATP hydrolysis activity"/>
    <property type="evidence" value="ECO:0007669"/>
    <property type="project" value="InterPro"/>
</dbReference>
<evidence type="ECO:0000256" key="2">
    <source>
        <dbReference type="ARBA" id="ARBA00005417"/>
    </source>
</evidence>
<dbReference type="GO" id="GO:0005524">
    <property type="term" value="F:ATP binding"/>
    <property type="evidence" value="ECO:0007669"/>
    <property type="project" value="UniProtKB-KW"/>
</dbReference>
<dbReference type="CDD" id="cd03257">
    <property type="entry name" value="ABC_NikE_OppD_transporters"/>
    <property type="match status" value="2"/>
</dbReference>
<reference evidence="8" key="1">
    <citation type="submission" date="2019-01" db="EMBL/GenBank/DDBJ databases">
        <title>Gri0909 isolated from a small marine red alga.</title>
        <authorList>
            <person name="Kim J."/>
            <person name="Jeong S.E."/>
            <person name="Jeon C.O."/>
        </authorList>
    </citation>
    <scope>NUCLEOTIDE SEQUENCE [LARGE SCALE GENOMIC DNA]</scope>
    <source>
        <strain evidence="8">Gri0909</strain>
    </source>
</reference>
<protein>
    <submittedName>
        <fullName evidence="7">ABC transporter ATP-binding protein</fullName>
    </submittedName>
</protein>
<dbReference type="EMBL" id="SADE01000002">
    <property type="protein sequence ID" value="RVU35906.1"/>
    <property type="molecule type" value="Genomic_DNA"/>
</dbReference>
<evidence type="ECO:0000256" key="1">
    <source>
        <dbReference type="ARBA" id="ARBA00004417"/>
    </source>
</evidence>
<dbReference type="Gene3D" id="3.40.50.300">
    <property type="entry name" value="P-loop containing nucleotide triphosphate hydrolases"/>
    <property type="match status" value="2"/>
</dbReference>
<evidence type="ECO:0000313" key="7">
    <source>
        <dbReference type="EMBL" id="RVU35906.1"/>
    </source>
</evidence>
<dbReference type="PANTHER" id="PTHR43776">
    <property type="entry name" value="TRANSPORT ATP-BINDING PROTEIN"/>
    <property type="match status" value="1"/>
</dbReference>
<keyword evidence="3" id="KW-0813">Transport</keyword>
<dbReference type="RefSeq" id="WP_127765383.1">
    <property type="nucleotide sequence ID" value="NZ_SADE01000002.1"/>
</dbReference>
<dbReference type="OrthoDB" id="9802264at2"/>
<accession>A0A437QMY0</accession>
<dbReference type="GO" id="GO:0055085">
    <property type="term" value="P:transmembrane transport"/>
    <property type="evidence" value="ECO:0007669"/>
    <property type="project" value="UniProtKB-ARBA"/>
</dbReference>
<dbReference type="SMART" id="SM00382">
    <property type="entry name" value="AAA"/>
    <property type="match status" value="2"/>
</dbReference>
<evidence type="ECO:0000256" key="4">
    <source>
        <dbReference type="ARBA" id="ARBA00022741"/>
    </source>
</evidence>
<dbReference type="AlphaFoldDB" id="A0A437QMY0"/>
<dbReference type="InterPro" id="IPR027417">
    <property type="entry name" value="P-loop_NTPase"/>
</dbReference>
<dbReference type="SUPFAM" id="SSF52540">
    <property type="entry name" value="P-loop containing nucleoside triphosphate hydrolases"/>
    <property type="match status" value="2"/>
</dbReference>
<dbReference type="FunFam" id="3.40.50.300:FF:000016">
    <property type="entry name" value="Oligopeptide ABC transporter ATP-binding component"/>
    <property type="match status" value="2"/>
</dbReference>
<dbReference type="NCBIfam" id="NF007739">
    <property type="entry name" value="PRK10419.1"/>
    <property type="match status" value="2"/>
</dbReference>
<keyword evidence="4" id="KW-0547">Nucleotide-binding</keyword>
<dbReference type="GO" id="GO:0015833">
    <property type="term" value="P:peptide transport"/>
    <property type="evidence" value="ECO:0007669"/>
    <property type="project" value="InterPro"/>
</dbReference>
<comment type="subcellular location">
    <subcellularLocation>
        <location evidence="1">Cell inner membrane</location>
        <topology evidence="1">Peripheral membrane protein</topology>
    </subcellularLocation>
</comment>
<proteinExistence type="inferred from homology"/>
<keyword evidence="8" id="KW-1185">Reference proteome</keyword>
<dbReference type="InterPro" id="IPR013563">
    <property type="entry name" value="Oligopep_ABC_C"/>
</dbReference>
<evidence type="ECO:0000313" key="8">
    <source>
        <dbReference type="Proteomes" id="UP000287447"/>
    </source>
</evidence>
<dbReference type="NCBIfam" id="NF008453">
    <property type="entry name" value="PRK11308.1"/>
    <property type="match status" value="2"/>
</dbReference>
<gene>
    <name evidence="7" type="ORF">EOI86_11665</name>
</gene>
<dbReference type="GO" id="GO:0005886">
    <property type="term" value="C:plasma membrane"/>
    <property type="evidence" value="ECO:0007669"/>
    <property type="project" value="UniProtKB-SubCell"/>
</dbReference>
<feature type="domain" description="ABC transporter" evidence="6">
    <location>
        <begin position="292"/>
        <end position="531"/>
    </location>
</feature>
<dbReference type="PROSITE" id="PS50893">
    <property type="entry name" value="ABC_TRANSPORTER_2"/>
    <property type="match status" value="2"/>
</dbReference>
<dbReference type="Proteomes" id="UP000287447">
    <property type="component" value="Unassembled WGS sequence"/>
</dbReference>
<dbReference type="InterPro" id="IPR003439">
    <property type="entry name" value="ABC_transporter-like_ATP-bd"/>
</dbReference>
<evidence type="ECO:0000259" key="6">
    <source>
        <dbReference type="PROSITE" id="PS50893"/>
    </source>
</evidence>
<dbReference type="Pfam" id="PF00005">
    <property type="entry name" value="ABC_tran"/>
    <property type="match status" value="2"/>
</dbReference>
<evidence type="ECO:0000256" key="5">
    <source>
        <dbReference type="ARBA" id="ARBA00022840"/>
    </source>
</evidence>
<feature type="domain" description="ABC transporter" evidence="6">
    <location>
        <begin position="11"/>
        <end position="262"/>
    </location>
</feature>
<evidence type="ECO:0000256" key="3">
    <source>
        <dbReference type="ARBA" id="ARBA00022448"/>
    </source>
</evidence>